<comment type="catalytic activity">
    <reaction evidence="10 11">
        <text>L-histidinol phosphate + 2-oxoglutarate = 3-(imidazol-4-yl)-2-oxopropyl phosphate + L-glutamate</text>
        <dbReference type="Rhea" id="RHEA:23744"/>
        <dbReference type="ChEBI" id="CHEBI:16810"/>
        <dbReference type="ChEBI" id="CHEBI:29985"/>
        <dbReference type="ChEBI" id="CHEBI:57766"/>
        <dbReference type="ChEBI" id="CHEBI:57980"/>
        <dbReference type="EC" id="2.6.1.9"/>
    </reaction>
</comment>
<keyword evidence="9 11" id="KW-0368">Histidine biosynthesis</keyword>
<evidence type="ECO:0000256" key="3">
    <source>
        <dbReference type="ARBA" id="ARBA00007970"/>
    </source>
</evidence>
<evidence type="ECO:0000256" key="1">
    <source>
        <dbReference type="ARBA" id="ARBA00001933"/>
    </source>
</evidence>
<feature type="modified residue" description="N6-(pyridoxal phosphate)lysine" evidence="11">
    <location>
        <position position="216"/>
    </location>
</feature>
<reference evidence="13 14" key="1">
    <citation type="submission" date="2019-02" db="EMBL/GenBank/DDBJ databases">
        <title>Genomic Encyclopedia of Type Strains, Phase IV (KMG-IV): sequencing the most valuable type-strain genomes for metagenomic binning, comparative biology and taxonomic classification.</title>
        <authorList>
            <person name="Goeker M."/>
        </authorList>
    </citation>
    <scope>NUCLEOTIDE SEQUENCE [LARGE SCALE GENOMIC DNA]</scope>
    <source>
        <strain evidence="13 14">DSM 105135</strain>
    </source>
</reference>
<sequence>MSELLTLIRPEIRQLSAYHVADAAGMIKLDAMENPYVWDEGLRAAWLEHLKTVNLNRYPHPHAPAVKAGLRAVMDIPPEMEVMLGNGSDEILQILLMALALPGATVLAVEPCFVMYRFIAKFAGMEYVGVPLNEDFSLHREAILAAIAVHRPAVIFLAEPNNPTGNKYDRETVCAIIEAAPGFVVMDEAYLPFTDGDAMDLLRQYPNVLVMRTLSKVGLAGLRLGLLVGRPDVLGELEKIRLPYNINILSQASAEFALAHYSVFEAQAKHIRAERSRLFEGLSRQPSWTVYPSEANFLLARVPAGRARAIFEGLKAKGILIKILDGAHPLLADCLRFTVGLPEENDAVLAALQGLR</sequence>
<evidence type="ECO:0000256" key="11">
    <source>
        <dbReference type="HAMAP-Rule" id="MF_01023"/>
    </source>
</evidence>
<proteinExistence type="inferred from homology"/>
<evidence type="ECO:0000256" key="2">
    <source>
        <dbReference type="ARBA" id="ARBA00005011"/>
    </source>
</evidence>
<comment type="pathway">
    <text evidence="2 11">Amino-acid biosynthesis; L-histidine biosynthesis; L-histidine from 5-phospho-alpha-D-ribose 1-diphosphate: step 7/9.</text>
</comment>
<dbReference type="SUPFAM" id="SSF53383">
    <property type="entry name" value="PLP-dependent transferases"/>
    <property type="match status" value="1"/>
</dbReference>
<dbReference type="EC" id="2.6.1.9" evidence="11"/>
<evidence type="ECO:0000256" key="10">
    <source>
        <dbReference type="ARBA" id="ARBA00047481"/>
    </source>
</evidence>
<dbReference type="InterPro" id="IPR004839">
    <property type="entry name" value="Aminotransferase_I/II_large"/>
</dbReference>
<dbReference type="Pfam" id="PF00155">
    <property type="entry name" value="Aminotran_1_2"/>
    <property type="match status" value="1"/>
</dbReference>
<evidence type="ECO:0000259" key="12">
    <source>
        <dbReference type="Pfam" id="PF00155"/>
    </source>
</evidence>
<gene>
    <name evidence="11" type="primary">hisC</name>
    <name evidence="13" type="ORF">EV700_3297</name>
</gene>
<evidence type="ECO:0000256" key="5">
    <source>
        <dbReference type="ARBA" id="ARBA00022576"/>
    </source>
</evidence>
<evidence type="ECO:0000256" key="6">
    <source>
        <dbReference type="ARBA" id="ARBA00022605"/>
    </source>
</evidence>
<keyword evidence="8 11" id="KW-0663">Pyridoxal phosphate</keyword>
<dbReference type="AlphaFoldDB" id="A0A4Q7YG71"/>
<keyword evidence="14" id="KW-1185">Reference proteome</keyword>
<keyword evidence="6 11" id="KW-0028">Amino-acid biosynthesis</keyword>
<dbReference type="NCBIfam" id="TIGR01141">
    <property type="entry name" value="hisC"/>
    <property type="match status" value="1"/>
</dbReference>
<dbReference type="OrthoDB" id="9809616at2"/>
<dbReference type="CDD" id="cd00609">
    <property type="entry name" value="AAT_like"/>
    <property type="match status" value="1"/>
</dbReference>
<comment type="caution">
    <text evidence="13">The sequence shown here is derived from an EMBL/GenBank/DDBJ whole genome shotgun (WGS) entry which is preliminary data.</text>
</comment>
<dbReference type="Proteomes" id="UP000292423">
    <property type="component" value="Unassembled WGS sequence"/>
</dbReference>
<dbReference type="GO" id="GO:0030170">
    <property type="term" value="F:pyridoxal phosphate binding"/>
    <property type="evidence" value="ECO:0007669"/>
    <property type="project" value="InterPro"/>
</dbReference>
<dbReference type="RefSeq" id="WP_130415849.1">
    <property type="nucleotide sequence ID" value="NZ_SHKX01000018.1"/>
</dbReference>
<keyword evidence="7 11" id="KW-0808">Transferase</keyword>
<dbReference type="EMBL" id="SHKX01000018">
    <property type="protein sequence ID" value="RZU35345.1"/>
    <property type="molecule type" value="Genomic_DNA"/>
</dbReference>
<dbReference type="HAMAP" id="MF_01023">
    <property type="entry name" value="HisC_aminotrans_2"/>
    <property type="match status" value="1"/>
</dbReference>
<dbReference type="PANTHER" id="PTHR42885:SF2">
    <property type="entry name" value="HISTIDINOL-PHOSPHATE AMINOTRANSFERASE"/>
    <property type="match status" value="1"/>
</dbReference>
<dbReference type="GO" id="GO:0000105">
    <property type="term" value="P:L-histidine biosynthetic process"/>
    <property type="evidence" value="ECO:0007669"/>
    <property type="project" value="UniProtKB-UniRule"/>
</dbReference>
<organism evidence="13 14">
    <name type="scientific">Fluviicoccus keumensis</name>
    <dbReference type="NCBI Taxonomy" id="1435465"/>
    <lineage>
        <taxon>Bacteria</taxon>
        <taxon>Pseudomonadati</taxon>
        <taxon>Pseudomonadota</taxon>
        <taxon>Gammaproteobacteria</taxon>
        <taxon>Moraxellales</taxon>
        <taxon>Moraxellaceae</taxon>
        <taxon>Fluviicoccus</taxon>
    </lineage>
</organism>
<evidence type="ECO:0000256" key="7">
    <source>
        <dbReference type="ARBA" id="ARBA00022679"/>
    </source>
</evidence>
<name>A0A4Q7YG71_9GAMM</name>
<dbReference type="InterPro" id="IPR015421">
    <property type="entry name" value="PyrdxlP-dep_Trfase_major"/>
</dbReference>
<evidence type="ECO:0000256" key="9">
    <source>
        <dbReference type="ARBA" id="ARBA00023102"/>
    </source>
</evidence>
<accession>A0A4Q7YG71</accession>
<dbReference type="UniPathway" id="UPA00031">
    <property type="reaction ID" value="UER00012"/>
</dbReference>
<comment type="cofactor">
    <cofactor evidence="1 11">
        <name>pyridoxal 5'-phosphate</name>
        <dbReference type="ChEBI" id="CHEBI:597326"/>
    </cofactor>
</comment>
<evidence type="ECO:0000313" key="14">
    <source>
        <dbReference type="Proteomes" id="UP000292423"/>
    </source>
</evidence>
<evidence type="ECO:0000256" key="4">
    <source>
        <dbReference type="ARBA" id="ARBA00011738"/>
    </source>
</evidence>
<dbReference type="Gene3D" id="3.90.1150.10">
    <property type="entry name" value="Aspartate Aminotransferase, domain 1"/>
    <property type="match status" value="1"/>
</dbReference>
<dbReference type="InterPro" id="IPR015424">
    <property type="entry name" value="PyrdxlP-dep_Trfase"/>
</dbReference>
<dbReference type="InterPro" id="IPR005861">
    <property type="entry name" value="HisP_aminotrans"/>
</dbReference>
<evidence type="ECO:0000256" key="8">
    <source>
        <dbReference type="ARBA" id="ARBA00022898"/>
    </source>
</evidence>
<keyword evidence="5 11" id="KW-0032">Aminotransferase</keyword>
<dbReference type="GO" id="GO:0004400">
    <property type="term" value="F:histidinol-phosphate transaminase activity"/>
    <property type="evidence" value="ECO:0007669"/>
    <property type="project" value="UniProtKB-UniRule"/>
</dbReference>
<evidence type="ECO:0000313" key="13">
    <source>
        <dbReference type="EMBL" id="RZU35345.1"/>
    </source>
</evidence>
<comment type="subunit">
    <text evidence="4 11">Homodimer.</text>
</comment>
<dbReference type="Gene3D" id="3.40.640.10">
    <property type="entry name" value="Type I PLP-dependent aspartate aminotransferase-like (Major domain)"/>
    <property type="match status" value="1"/>
</dbReference>
<dbReference type="PANTHER" id="PTHR42885">
    <property type="entry name" value="HISTIDINOL-PHOSPHATE AMINOTRANSFERASE-RELATED"/>
    <property type="match status" value="1"/>
</dbReference>
<comment type="similarity">
    <text evidence="3 11">Belongs to the class-II pyridoxal-phosphate-dependent aminotransferase family. Histidinol-phosphate aminotransferase subfamily.</text>
</comment>
<dbReference type="InterPro" id="IPR015422">
    <property type="entry name" value="PyrdxlP-dep_Trfase_small"/>
</dbReference>
<feature type="domain" description="Aminotransferase class I/classII large" evidence="12">
    <location>
        <begin position="26"/>
        <end position="350"/>
    </location>
</feature>
<protein>
    <recommendedName>
        <fullName evidence="11">Histidinol-phosphate aminotransferase</fullName>
        <ecNumber evidence="11">2.6.1.9</ecNumber>
    </recommendedName>
    <alternativeName>
        <fullName evidence="11">Imidazole acetol-phosphate transaminase</fullName>
    </alternativeName>
</protein>